<evidence type="ECO:0000313" key="2">
    <source>
        <dbReference type="Proteomes" id="UP000615446"/>
    </source>
</evidence>
<dbReference type="Gene3D" id="3.30.420.10">
    <property type="entry name" value="Ribonuclease H-like superfamily/Ribonuclease H"/>
    <property type="match status" value="1"/>
</dbReference>
<dbReference type="InterPro" id="IPR009057">
    <property type="entry name" value="Homeodomain-like_sf"/>
</dbReference>
<protein>
    <submittedName>
        <fullName evidence="1">Mitotic spindle assembly checkpoint protein MAD2B isoform X1</fullName>
    </submittedName>
</protein>
<dbReference type="SUPFAM" id="SSF46689">
    <property type="entry name" value="Homeodomain-like"/>
    <property type="match status" value="1"/>
</dbReference>
<evidence type="ECO:0000313" key="1">
    <source>
        <dbReference type="EMBL" id="GES96175.1"/>
    </source>
</evidence>
<dbReference type="Proteomes" id="UP000615446">
    <property type="component" value="Unassembled WGS sequence"/>
</dbReference>
<reference evidence="1" key="1">
    <citation type="submission" date="2019-10" db="EMBL/GenBank/DDBJ databases">
        <title>Conservation and host-specific expression of non-tandemly repeated heterogenous ribosome RNA gene in arbuscular mycorrhizal fungi.</title>
        <authorList>
            <person name="Maeda T."/>
            <person name="Kobayashi Y."/>
            <person name="Nakagawa T."/>
            <person name="Ezawa T."/>
            <person name="Yamaguchi K."/>
            <person name="Bino T."/>
            <person name="Nishimoto Y."/>
            <person name="Shigenobu S."/>
            <person name="Kawaguchi M."/>
        </authorList>
    </citation>
    <scope>NUCLEOTIDE SEQUENCE</scope>
    <source>
        <strain evidence="1">HR1</strain>
    </source>
</reference>
<organism evidence="1 2">
    <name type="scientific">Rhizophagus clarus</name>
    <dbReference type="NCBI Taxonomy" id="94130"/>
    <lineage>
        <taxon>Eukaryota</taxon>
        <taxon>Fungi</taxon>
        <taxon>Fungi incertae sedis</taxon>
        <taxon>Mucoromycota</taxon>
        <taxon>Glomeromycotina</taxon>
        <taxon>Glomeromycetes</taxon>
        <taxon>Glomerales</taxon>
        <taxon>Glomeraceae</taxon>
        <taxon>Rhizophagus</taxon>
    </lineage>
</organism>
<dbReference type="GO" id="GO:0003676">
    <property type="term" value="F:nucleic acid binding"/>
    <property type="evidence" value="ECO:0007669"/>
    <property type="project" value="InterPro"/>
</dbReference>
<dbReference type="AlphaFoldDB" id="A0A8H3M1D6"/>
<gene>
    <name evidence="1" type="ORF">RCL2_002281500</name>
</gene>
<dbReference type="OrthoDB" id="2385703at2759"/>
<dbReference type="InterPro" id="IPR036397">
    <property type="entry name" value="RNaseH_sf"/>
</dbReference>
<comment type="caution">
    <text evidence="1">The sequence shown here is derived from an EMBL/GenBank/DDBJ whole genome shotgun (WGS) entry which is preliminary data.</text>
</comment>
<dbReference type="EMBL" id="BLAL01000246">
    <property type="protein sequence ID" value="GES96175.1"/>
    <property type="molecule type" value="Genomic_DNA"/>
</dbReference>
<proteinExistence type="predicted"/>
<sequence>MFEKGYSTRKIAAKVSCKSYTTIVRLKKKYEKTDKVQNKPNSGHSRKLNEREERNIVKSIMTKKCFNVVQIQKSLKANDNIEVSASTICRALKRNSLVARVKRKKLSDGQQYCWKCPKNPFQDAYIKPTVKFEGGSIFIWGCFTSSGIGYLVRIENDLDTELYCKILEEDLMGTLHYYDLDINNIIFQQDNDLKHTVTCTKQWFEDNEIEVLS</sequence>
<accession>A0A8H3M1D6</accession>
<name>A0A8H3M1D6_9GLOM</name>